<dbReference type="InterPro" id="IPR027417">
    <property type="entry name" value="P-loop_NTPase"/>
</dbReference>
<evidence type="ECO:0000259" key="2">
    <source>
        <dbReference type="Pfam" id="PF00005"/>
    </source>
</evidence>
<evidence type="ECO:0008006" key="6">
    <source>
        <dbReference type="Google" id="ProtNLM"/>
    </source>
</evidence>
<evidence type="ECO:0000259" key="3">
    <source>
        <dbReference type="Pfam" id="PF14510"/>
    </source>
</evidence>
<dbReference type="PANTHER" id="PTHR48040">
    <property type="entry name" value="PLEIOTROPIC DRUG RESISTANCE PROTEIN 1-LIKE ISOFORM X1"/>
    <property type="match status" value="1"/>
</dbReference>
<comment type="function">
    <text evidence="1">May be a general defense protein.</text>
</comment>
<dbReference type="Gramene" id="TVU19431">
    <property type="protein sequence ID" value="TVU19431"/>
    <property type="gene ID" value="EJB05_35579"/>
</dbReference>
<sequence length="286" mass="31719">MDAAGEIQKVVSMRRGGSGSMWRRGDDVFSRSSSRVDEDDEEALRWAALEKLPTYDRVRRAIVPDAAAGNGLVDVDVLSLSPQQWRALLERLVRVADEDNERFLLKLKDRVDRVGIDMPTIEVRFENLEAEAEVRVGSSGLPTVLNSIVNTVEEAANALHILPSRKRIMPILHNVSGIIKPRRMTLLLGPPGSGKTTLLLALAGKLDKDLKVTGKVTYNGHEMTEFVPERTSAYISQHDLHIGEMTVRETLAFAAHMMTELSRREKAASIKPDADIDAFMKASNKP</sequence>
<proteinExistence type="predicted"/>
<dbReference type="GO" id="GO:0005524">
    <property type="term" value="F:ATP binding"/>
    <property type="evidence" value="ECO:0007669"/>
    <property type="project" value="InterPro"/>
</dbReference>
<dbReference type="GO" id="GO:0016887">
    <property type="term" value="F:ATP hydrolysis activity"/>
    <property type="evidence" value="ECO:0007669"/>
    <property type="project" value="InterPro"/>
</dbReference>
<dbReference type="EMBL" id="RWGY01000029">
    <property type="protein sequence ID" value="TVU19431.1"/>
    <property type="molecule type" value="Genomic_DNA"/>
</dbReference>
<dbReference type="Gene3D" id="3.40.50.300">
    <property type="entry name" value="P-loop containing nucleotide triphosphate hydrolases"/>
    <property type="match status" value="1"/>
</dbReference>
<name>A0A5J9U8C3_9POAL</name>
<reference evidence="4 5" key="1">
    <citation type="journal article" date="2019" name="Sci. Rep.">
        <title>A high-quality genome of Eragrostis curvula grass provides insights into Poaceae evolution and supports new strategies to enhance forage quality.</title>
        <authorList>
            <person name="Carballo J."/>
            <person name="Santos B.A.C.M."/>
            <person name="Zappacosta D."/>
            <person name="Garbus I."/>
            <person name="Selva J.P."/>
            <person name="Gallo C.A."/>
            <person name="Diaz A."/>
            <person name="Albertini E."/>
            <person name="Caccamo M."/>
            <person name="Echenique V."/>
        </authorList>
    </citation>
    <scope>NUCLEOTIDE SEQUENCE [LARGE SCALE GENOMIC DNA]</scope>
    <source>
        <strain evidence="5">cv. Victoria</strain>
        <tissue evidence="4">Leaf</tissue>
    </source>
</reference>
<evidence type="ECO:0000313" key="5">
    <source>
        <dbReference type="Proteomes" id="UP000324897"/>
    </source>
</evidence>
<evidence type="ECO:0000256" key="1">
    <source>
        <dbReference type="ARBA" id="ARBA00037747"/>
    </source>
</evidence>
<comment type="caution">
    <text evidence="4">The sequence shown here is derived from an EMBL/GenBank/DDBJ whole genome shotgun (WGS) entry which is preliminary data.</text>
</comment>
<keyword evidence="5" id="KW-1185">Reference proteome</keyword>
<accession>A0A5J9U8C3</accession>
<dbReference type="PANTHER" id="PTHR48040:SF35">
    <property type="entry name" value="ABC TRANSPORTER G FAMILY MEMBER 39-LIKE"/>
    <property type="match status" value="1"/>
</dbReference>
<feature type="non-terminal residue" evidence="4">
    <location>
        <position position="1"/>
    </location>
</feature>
<feature type="domain" description="Pleiotropic ABC efflux transporter N-terminal" evidence="3">
    <location>
        <begin position="97"/>
        <end position="146"/>
    </location>
</feature>
<feature type="domain" description="ABC transporter" evidence="2">
    <location>
        <begin position="172"/>
        <end position="267"/>
    </location>
</feature>
<dbReference type="Pfam" id="PF14510">
    <property type="entry name" value="ABC_trans_N"/>
    <property type="match status" value="1"/>
</dbReference>
<dbReference type="InterPro" id="IPR003439">
    <property type="entry name" value="ABC_transporter-like_ATP-bd"/>
</dbReference>
<evidence type="ECO:0000313" key="4">
    <source>
        <dbReference type="EMBL" id="TVU19431.1"/>
    </source>
</evidence>
<dbReference type="OrthoDB" id="66620at2759"/>
<organism evidence="4 5">
    <name type="scientific">Eragrostis curvula</name>
    <name type="common">weeping love grass</name>
    <dbReference type="NCBI Taxonomy" id="38414"/>
    <lineage>
        <taxon>Eukaryota</taxon>
        <taxon>Viridiplantae</taxon>
        <taxon>Streptophyta</taxon>
        <taxon>Embryophyta</taxon>
        <taxon>Tracheophyta</taxon>
        <taxon>Spermatophyta</taxon>
        <taxon>Magnoliopsida</taxon>
        <taxon>Liliopsida</taxon>
        <taxon>Poales</taxon>
        <taxon>Poaceae</taxon>
        <taxon>PACMAD clade</taxon>
        <taxon>Chloridoideae</taxon>
        <taxon>Eragrostideae</taxon>
        <taxon>Eragrostidinae</taxon>
        <taxon>Eragrostis</taxon>
    </lineage>
</organism>
<dbReference type="Proteomes" id="UP000324897">
    <property type="component" value="Chromosome 7"/>
</dbReference>
<dbReference type="Pfam" id="PF00005">
    <property type="entry name" value="ABC_tran"/>
    <property type="match status" value="1"/>
</dbReference>
<gene>
    <name evidence="4" type="ORF">EJB05_35579</name>
</gene>
<dbReference type="AlphaFoldDB" id="A0A5J9U8C3"/>
<dbReference type="SUPFAM" id="SSF52540">
    <property type="entry name" value="P-loop containing nucleoside triphosphate hydrolases"/>
    <property type="match status" value="1"/>
</dbReference>
<protein>
    <recommendedName>
        <fullName evidence="6">ABC transporter domain-containing protein</fullName>
    </recommendedName>
</protein>
<dbReference type="InterPro" id="IPR029481">
    <property type="entry name" value="ABC_trans_N"/>
</dbReference>